<dbReference type="Proteomes" id="UP000663868">
    <property type="component" value="Unassembled WGS sequence"/>
</dbReference>
<sequence length="88" mass="10469">MATRSNRKFVELMLNQYLNMDDLLTLSKFFIVERKRLNTTYNVANDNENLDLEEEKALSKIERDLFFRIYKYLELTQVIENSPAPTTS</sequence>
<gene>
    <name evidence="1" type="ORF">IZO911_LOCUS27702</name>
    <name evidence="2" type="ORF">KXQ929_LOCUS10006</name>
</gene>
<name>A0A814V9I2_9BILA</name>
<protein>
    <submittedName>
        <fullName evidence="1">Uncharacterized protein</fullName>
    </submittedName>
</protein>
<evidence type="ECO:0000313" key="1">
    <source>
        <dbReference type="EMBL" id="CAF1185202.1"/>
    </source>
</evidence>
<proteinExistence type="predicted"/>
<evidence type="ECO:0000313" key="2">
    <source>
        <dbReference type="EMBL" id="CAF3685967.1"/>
    </source>
</evidence>
<dbReference type="Proteomes" id="UP000663860">
    <property type="component" value="Unassembled WGS sequence"/>
</dbReference>
<accession>A0A814V9I2</accession>
<evidence type="ECO:0000313" key="3">
    <source>
        <dbReference type="Proteomes" id="UP000663860"/>
    </source>
</evidence>
<organism evidence="1 3">
    <name type="scientific">Adineta steineri</name>
    <dbReference type="NCBI Taxonomy" id="433720"/>
    <lineage>
        <taxon>Eukaryota</taxon>
        <taxon>Metazoa</taxon>
        <taxon>Spiralia</taxon>
        <taxon>Gnathifera</taxon>
        <taxon>Rotifera</taxon>
        <taxon>Eurotatoria</taxon>
        <taxon>Bdelloidea</taxon>
        <taxon>Adinetida</taxon>
        <taxon>Adinetidae</taxon>
        <taxon>Adineta</taxon>
    </lineage>
</organism>
<dbReference type="EMBL" id="CAJOBB010000466">
    <property type="protein sequence ID" value="CAF3685967.1"/>
    <property type="molecule type" value="Genomic_DNA"/>
</dbReference>
<reference evidence="1" key="1">
    <citation type="submission" date="2021-02" db="EMBL/GenBank/DDBJ databases">
        <authorList>
            <person name="Nowell W R."/>
        </authorList>
    </citation>
    <scope>NUCLEOTIDE SEQUENCE</scope>
</reference>
<dbReference type="AlphaFoldDB" id="A0A814V9I2"/>
<dbReference type="EMBL" id="CAJNOE010000381">
    <property type="protein sequence ID" value="CAF1185202.1"/>
    <property type="molecule type" value="Genomic_DNA"/>
</dbReference>
<comment type="caution">
    <text evidence="1">The sequence shown here is derived from an EMBL/GenBank/DDBJ whole genome shotgun (WGS) entry which is preliminary data.</text>
</comment>